<sequence>MKVTTVFLWEEVAASNQARKKTLPAWRQQEAGRKQNFDRRGDFRNRQRLERRRDKFTLLTKFPKEILALYKGKFKALPPMTALLEKGNSNKLCEFHREVGHNTDECMHLRRQIEELIKNGKLSHAPSESKKPNGPGYYTPYWFQWRSYMANGTNIVVGQNRRCGTFNLHMDEFRGGKITISIQWDHRKTEAQTSNAIQTTKERIKVAIHPEYPEQTIAIGSTLTEERRKALCDLLRRNLDIFAWKPADMTGVSRHIAKHRLNVREGCLLVRQKKRSQAPERNKAIQEEVENW</sequence>
<proteinExistence type="predicted"/>
<dbReference type="Proteomes" id="UP001151760">
    <property type="component" value="Unassembled WGS sequence"/>
</dbReference>
<accession>A0ABQ4YH34</accession>
<organism evidence="1 2">
    <name type="scientific">Tanacetum coccineum</name>
    <dbReference type="NCBI Taxonomy" id="301880"/>
    <lineage>
        <taxon>Eukaryota</taxon>
        <taxon>Viridiplantae</taxon>
        <taxon>Streptophyta</taxon>
        <taxon>Embryophyta</taxon>
        <taxon>Tracheophyta</taxon>
        <taxon>Spermatophyta</taxon>
        <taxon>Magnoliopsida</taxon>
        <taxon>eudicotyledons</taxon>
        <taxon>Gunneridae</taxon>
        <taxon>Pentapetalae</taxon>
        <taxon>asterids</taxon>
        <taxon>campanulids</taxon>
        <taxon>Asterales</taxon>
        <taxon>Asteraceae</taxon>
        <taxon>Asteroideae</taxon>
        <taxon>Anthemideae</taxon>
        <taxon>Anthemidinae</taxon>
        <taxon>Tanacetum</taxon>
    </lineage>
</organism>
<protein>
    <recommendedName>
        <fullName evidence="3">Reverse transcriptase domain-containing protein</fullName>
    </recommendedName>
</protein>
<reference evidence="1" key="2">
    <citation type="submission" date="2022-01" db="EMBL/GenBank/DDBJ databases">
        <authorList>
            <person name="Yamashiro T."/>
            <person name="Shiraishi A."/>
            <person name="Satake H."/>
            <person name="Nakayama K."/>
        </authorList>
    </citation>
    <scope>NUCLEOTIDE SEQUENCE</scope>
</reference>
<reference evidence="1" key="1">
    <citation type="journal article" date="2022" name="Int. J. Mol. Sci.">
        <title>Draft Genome of Tanacetum Coccineum: Genomic Comparison of Closely Related Tanacetum-Family Plants.</title>
        <authorList>
            <person name="Yamashiro T."/>
            <person name="Shiraishi A."/>
            <person name="Nakayama K."/>
            <person name="Satake H."/>
        </authorList>
    </citation>
    <scope>NUCLEOTIDE SEQUENCE</scope>
</reference>
<evidence type="ECO:0000313" key="2">
    <source>
        <dbReference type="Proteomes" id="UP001151760"/>
    </source>
</evidence>
<evidence type="ECO:0008006" key="3">
    <source>
        <dbReference type="Google" id="ProtNLM"/>
    </source>
</evidence>
<name>A0ABQ4YH34_9ASTR</name>
<keyword evidence="2" id="KW-1185">Reference proteome</keyword>
<dbReference type="EMBL" id="BQNB010010408">
    <property type="protein sequence ID" value="GJS76875.1"/>
    <property type="molecule type" value="Genomic_DNA"/>
</dbReference>
<gene>
    <name evidence="1" type="ORF">Tco_0726756</name>
</gene>
<comment type="caution">
    <text evidence="1">The sequence shown here is derived from an EMBL/GenBank/DDBJ whole genome shotgun (WGS) entry which is preliminary data.</text>
</comment>
<evidence type="ECO:0000313" key="1">
    <source>
        <dbReference type="EMBL" id="GJS76875.1"/>
    </source>
</evidence>